<dbReference type="Pfam" id="PF07963">
    <property type="entry name" value="N_methyl"/>
    <property type="match status" value="1"/>
</dbReference>
<dbReference type="PROSITE" id="PS00409">
    <property type="entry name" value="PROKAR_NTER_METHYL"/>
    <property type="match status" value="1"/>
</dbReference>
<accession>A0ABP9V2H0</accession>
<evidence type="ECO:0000313" key="2">
    <source>
        <dbReference type="EMBL" id="GAA5496878.1"/>
    </source>
</evidence>
<protein>
    <recommendedName>
        <fullName evidence="4">Prepilin-type N-terminal cleavage/methylation domain-containing protein</fullName>
    </recommendedName>
</protein>
<dbReference type="InterPro" id="IPR045584">
    <property type="entry name" value="Pilin-like"/>
</dbReference>
<dbReference type="InterPro" id="IPR012902">
    <property type="entry name" value="N_methyl_site"/>
</dbReference>
<sequence>MTSAHKTVQSNKMCSRQGFTLLEIIITLAIISLLMGSAFFAFSSDTSSRLAETEGQIEATATTALRRSASLGRPHYAIIRHDAIWVTELLDESADLSRIEPSAEISLVKIPAEITLSCKREDNDWVQLTERSDPIVWVFARSGICEVFSFMLEDENGSSYEMTVNPITGNFIDQNEDSIK</sequence>
<keyword evidence="1" id="KW-1133">Transmembrane helix</keyword>
<gene>
    <name evidence="2" type="ORF">Rhal01_03066</name>
</gene>
<dbReference type="NCBIfam" id="TIGR02532">
    <property type="entry name" value="IV_pilin_GFxxxE"/>
    <property type="match status" value="1"/>
</dbReference>
<evidence type="ECO:0008006" key="4">
    <source>
        <dbReference type="Google" id="ProtNLM"/>
    </source>
</evidence>
<feature type="transmembrane region" description="Helical" evidence="1">
    <location>
        <begin position="21"/>
        <end position="42"/>
    </location>
</feature>
<evidence type="ECO:0000256" key="1">
    <source>
        <dbReference type="SAM" id="Phobius"/>
    </source>
</evidence>
<proteinExistence type="predicted"/>
<keyword evidence="3" id="KW-1185">Reference proteome</keyword>
<dbReference type="EMBL" id="BAABRL010000010">
    <property type="protein sequence ID" value="GAA5496878.1"/>
    <property type="molecule type" value="Genomic_DNA"/>
</dbReference>
<evidence type="ECO:0000313" key="3">
    <source>
        <dbReference type="Proteomes" id="UP001424741"/>
    </source>
</evidence>
<dbReference type="SUPFAM" id="SSF54523">
    <property type="entry name" value="Pili subunits"/>
    <property type="match status" value="1"/>
</dbReference>
<keyword evidence="1" id="KW-0472">Membrane</keyword>
<comment type="caution">
    <text evidence="2">The sequence shown here is derived from an EMBL/GenBank/DDBJ whole genome shotgun (WGS) entry which is preliminary data.</text>
</comment>
<reference evidence="2 3" key="1">
    <citation type="submission" date="2024-02" db="EMBL/GenBank/DDBJ databases">
        <title>Rubritalea halochordaticola NBRC 107102.</title>
        <authorList>
            <person name="Ichikawa N."/>
            <person name="Katano-Makiyama Y."/>
            <person name="Hidaka K."/>
        </authorList>
    </citation>
    <scope>NUCLEOTIDE SEQUENCE [LARGE SCALE GENOMIC DNA]</scope>
    <source>
        <strain evidence="2 3">NBRC 107102</strain>
    </source>
</reference>
<name>A0ABP9V2H0_9BACT</name>
<dbReference type="Proteomes" id="UP001424741">
    <property type="component" value="Unassembled WGS sequence"/>
</dbReference>
<keyword evidence="1" id="KW-0812">Transmembrane</keyword>
<organism evidence="2 3">
    <name type="scientific">Rubritalea halochordaticola</name>
    <dbReference type="NCBI Taxonomy" id="714537"/>
    <lineage>
        <taxon>Bacteria</taxon>
        <taxon>Pseudomonadati</taxon>
        <taxon>Verrucomicrobiota</taxon>
        <taxon>Verrucomicrobiia</taxon>
        <taxon>Verrucomicrobiales</taxon>
        <taxon>Rubritaleaceae</taxon>
        <taxon>Rubritalea</taxon>
    </lineage>
</organism>